<reference evidence="2" key="1">
    <citation type="submission" date="2023-10" db="EMBL/GenBank/DDBJ databases">
        <title>Genome assembly of Pristionchus species.</title>
        <authorList>
            <person name="Yoshida K."/>
            <person name="Sommer R.J."/>
        </authorList>
    </citation>
    <scope>NUCLEOTIDE SEQUENCE</scope>
    <source>
        <strain evidence="2">RS5133</strain>
    </source>
</reference>
<proteinExistence type="predicted"/>
<evidence type="ECO:0008006" key="4">
    <source>
        <dbReference type="Google" id="ProtNLM"/>
    </source>
</evidence>
<feature type="non-terminal residue" evidence="2">
    <location>
        <position position="1"/>
    </location>
</feature>
<feature type="region of interest" description="Disordered" evidence="1">
    <location>
        <begin position="1"/>
        <end position="36"/>
    </location>
</feature>
<comment type="caution">
    <text evidence="2">The sequence shown here is derived from an EMBL/GenBank/DDBJ whole genome shotgun (WGS) entry which is preliminary data.</text>
</comment>
<name>A0AAV5W637_9BILA</name>
<protein>
    <recommendedName>
        <fullName evidence="4">HORMA domain-containing protein</fullName>
    </recommendedName>
</protein>
<sequence>DPDDRMNPNMPVQLFMNDPPPTRKRSRSRSRTPVRTNDHAINDELLLLHSPDREWMFDKDKKRKRPDTRLDGRFSRIPELVICNRRKRNLASSTCDLITHFLRTVANIVVHRFSNYGRDDPTAFVDKQFQLRYPYKFCTIPEVREYIDSAMYDIRDELRPQKIKGLCFAIVNDLGESLLEVKVRVFQSAKFWNRRIRGANPRPIAELRPQLTKALFELQQMPIKERILKELRRTETRFVIRYSAVEGKSGEYEEDDHPVDWERAFPTPLDWAVLHPWSDPIRNEFNQLQFHVMTES</sequence>
<gene>
    <name evidence="2" type="ORF">PFISCL1PPCAC_18300</name>
</gene>
<dbReference type="Gene3D" id="3.30.900.10">
    <property type="entry name" value="HORMA domain"/>
    <property type="match status" value="1"/>
</dbReference>
<dbReference type="EMBL" id="BTSY01000005">
    <property type="protein sequence ID" value="GMT27003.1"/>
    <property type="molecule type" value="Genomic_DNA"/>
</dbReference>
<feature type="compositionally biased region" description="Basic residues" evidence="1">
    <location>
        <begin position="22"/>
        <end position="32"/>
    </location>
</feature>
<keyword evidence="3" id="KW-1185">Reference proteome</keyword>
<evidence type="ECO:0000313" key="3">
    <source>
        <dbReference type="Proteomes" id="UP001432322"/>
    </source>
</evidence>
<accession>A0AAV5W637</accession>
<evidence type="ECO:0000256" key="1">
    <source>
        <dbReference type="SAM" id="MobiDB-lite"/>
    </source>
</evidence>
<dbReference type="Proteomes" id="UP001432322">
    <property type="component" value="Unassembled WGS sequence"/>
</dbReference>
<dbReference type="AlphaFoldDB" id="A0AAV5W637"/>
<dbReference type="InterPro" id="IPR036570">
    <property type="entry name" value="HORMA_dom_sf"/>
</dbReference>
<evidence type="ECO:0000313" key="2">
    <source>
        <dbReference type="EMBL" id="GMT27003.1"/>
    </source>
</evidence>
<organism evidence="2 3">
    <name type="scientific">Pristionchus fissidentatus</name>
    <dbReference type="NCBI Taxonomy" id="1538716"/>
    <lineage>
        <taxon>Eukaryota</taxon>
        <taxon>Metazoa</taxon>
        <taxon>Ecdysozoa</taxon>
        <taxon>Nematoda</taxon>
        <taxon>Chromadorea</taxon>
        <taxon>Rhabditida</taxon>
        <taxon>Rhabditina</taxon>
        <taxon>Diplogasteromorpha</taxon>
        <taxon>Diplogasteroidea</taxon>
        <taxon>Neodiplogasteridae</taxon>
        <taxon>Pristionchus</taxon>
    </lineage>
</organism>